<gene>
    <name evidence="2" type="ORF">EXIGLDRAFT_724193</name>
</gene>
<keyword evidence="1" id="KW-1133">Transmembrane helix</keyword>
<organism evidence="2 3">
    <name type="scientific">Exidia glandulosa HHB12029</name>
    <dbReference type="NCBI Taxonomy" id="1314781"/>
    <lineage>
        <taxon>Eukaryota</taxon>
        <taxon>Fungi</taxon>
        <taxon>Dikarya</taxon>
        <taxon>Basidiomycota</taxon>
        <taxon>Agaricomycotina</taxon>
        <taxon>Agaricomycetes</taxon>
        <taxon>Auriculariales</taxon>
        <taxon>Exidiaceae</taxon>
        <taxon>Exidia</taxon>
    </lineage>
</organism>
<keyword evidence="1" id="KW-0812">Transmembrane</keyword>
<protein>
    <submittedName>
        <fullName evidence="2">Uncharacterized protein</fullName>
    </submittedName>
</protein>
<evidence type="ECO:0000313" key="3">
    <source>
        <dbReference type="Proteomes" id="UP000077266"/>
    </source>
</evidence>
<name>A0A165EI03_EXIGL</name>
<dbReference type="InParanoid" id="A0A165EI03"/>
<feature type="transmembrane region" description="Helical" evidence="1">
    <location>
        <begin position="12"/>
        <end position="29"/>
    </location>
</feature>
<accession>A0A165EI03</accession>
<keyword evidence="1" id="KW-0472">Membrane</keyword>
<sequence>MVAYVTTRERFPAITVGCCFITVVVAAVAPRRHYRLRPVTVTHVVHLQVVEALMDRRIELRKCLEISGHFNMLMISFLIQARQCACYKLINTTTVTGPEHEGGSISVPMP</sequence>
<proteinExistence type="predicted"/>
<dbReference type="EMBL" id="KV426139">
    <property type="protein sequence ID" value="KZV86978.1"/>
    <property type="molecule type" value="Genomic_DNA"/>
</dbReference>
<reference evidence="2 3" key="1">
    <citation type="journal article" date="2016" name="Mol. Biol. Evol.">
        <title>Comparative Genomics of Early-Diverging Mushroom-Forming Fungi Provides Insights into the Origins of Lignocellulose Decay Capabilities.</title>
        <authorList>
            <person name="Nagy L.G."/>
            <person name="Riley R."/>
            <person name="Tritt A."/>
            <person name="Adam C."/>
            <person name="Daum C."/>
            <person name="Floudas D."/>
            <person name="Sun H."/>
            <person name="Yadav J.S."/>
            <person name="Pangilinan J."/>
            <person name="Larsson K.H."/>
            <person name="Matsuura K."/>
            <person name="Barry K."/>
            <person name="Labutti K."/>
            <person name="Kuo R."/>
            <person name="Ohm R.A."/>
            <person name="Bhattacharya S.S."/>
            <person name="Shirouzu T."/>
            <person name="Yoshinaga Y."/>
            <person name="Martin F.M."/>
            <person name="Grigoriev I.V."/>
            <person name="Hibbett D.S."/>
        </authorList>
    </citation>
    <scope>NUCLEOTIDE SEQUENCE [LARGE SCALE GENOMIC DNA]</scope>
    <source>
        <strain evidence="2 3">HHB12029</strain>
    </source>
</reference>
<keyword evidence="3" id="KW-1185">Reference proteome</keyword>
<dbReference type="Proteomes" id="UP000077266">
    <property type="component" value="Unassembled WGS sequence"/>
</dbReference>
<dbReference type="AlphaFoldDB" id="A0A165EI03"/>
<evidence type="ECO:0000256" key="1">
    <source>
        <dbReference type="SAM" id="Phobius"/>
    </source>
</evidence>
<evidence type="ECO:0000313" key="2">
    <source>
        <dbReference type="EMBL" id="KZV86978.1"/>
    </source>
</evidence>